<dbReference type="InterPro" id="IPR000727">
    <property type="entry name" value="T_SNARE_dom"/>
</dbReference>
<evidence type="ECO:0000256" key="1">
    <source>
        <dbReference type="ARBA" id="ARBA00009063"/>
    </source>
</evidence>
<feature type="transmembrane region" description="Helical" evidence="6">
    <location>
        <begin position="283"/>
        <end position="303"/>
    </location>
</feature>
<organism evidence="8 9">
    <name type="scientific">Brassica napus</name>
    <name type="common">Rape</name>
    <dbReference type="NCBI Taxonomy" id="3708"/>
    <lineage>
        <taxon>Eukaryota</taxon>
        <taxon>Viridiplantae</taxon>
        <taxon>Streptophyta</taxon>
        <taxon>Embryophyta</taxon>
        <taxon>Tracheophyta</taxon>
        <taxon>Spermatophyta</taxon>
        <taxon>Magnoliopsida</taxon>
        <taxon>eudicotyledons</taxon>
        <taxon>Gunneridae</taxon>
        <taxon>Pentapetalae</taxon>
        <taxon>rosids</taxon>
        <taxon>malvids</taxon>
        <taxon>Brassicales</taxon>
        <taxon>Brassicaceae</taxon>
        <taxon>Brassiceae</taxon>
        <taxon>Brassica</taxon>
    </lineage>
</organism>
<dbReference type="Proteomes" id="UP000824890">
    <property type="component" value="Unassembled WGS sequence"/>
</dbReference>
<dbReference type="InterPro" id="IPR006011">
    <property type="entry name" value="Syntaxin_N"/>
</dbReference>
<dbReference type="SUPFAM" id="SSF47661">
    <property type="entry name" value="t-snare proteins"/>
    <property type="match status" value="1"/>
</dbReference>
<name>A0ABQ8B351_BRANA</name>
<dbReference type="InterPro" id="IPR010989">
    <property type="entry name" value="SNARE"/>
</dbReference>
<comment type="caution">
    <text evidence="8">The sequence shown here is derived from an EMBL/GenBank/DDBJ whole genome shotgun (WGS) entry which is preliminary data.</text>
</comment>
<keyword evidence="6" id="KW-0472">Membrane</keyword>
<dbReference type="SMART" id="SM00397">
    <property type="entry name" value="t_SNARE"/>
    <property type="match status" value="1"/>
</dbReference>
<dbReference type="Gene3D" id="1.20.58.70">
    <property type="match status" value="1"/>
</dbReference>
<dbReference type="PROSITE" id="PS50192">
    <property type="entry name" value="T_SNARE"/>
    <property type="match status" value="1"/>
</dbReference>
<dbReference type="Pfam" id="PF14523">
    <property type="entry name" value="Syntaxin_2"/>
    <property type="match status" value="1"/>
</dbReference>
<reference evidence="8 9" key="1">
    <citation type="submission" date="2021-05" db="EMBL/GenBank/DDBJ databases">
        <title>Genome Assembly of Synthetic Allotetraploid Brassica napus Reveals Homoeologous Exchanges between Subgenomes.</title>
        <authorList>
            <person name="Davis J.T."/>
        </authorList>
    </citation>
    <scope>NUCLEOTIDE SEQUENCE [LARGE SCALE GENOMIC DNA]</scope>
    <source>
        <strain evidence="9">cv. Da-Ae</strain>
        <tissue evidence="8">Seedling</tissue>
    </source>
</reference>
<dbReference type="PANTHER" id="PTHR19957:SF339">
    <property type="entry name" value="SYNTAXIN-22"/>
    <property type="match status" value="1"/>
</dbReference>
<dbReference type="Gene3D" id="1.20.5.110">
    <property type="match status" value="1"/>
</dbReference>
<dbReference type="SMART" id="SM00503">
    <property type="entry name" value="SynN"/>
    <property type="match status" value="1"/>
</dbReference>
<dbReference type="Pfam" id="PF05739">
    <property type="entry name" value="SNARE"/>
    <property type="match status" value="1"/>
</dbReference>
<proteinExistence type="inferred from homology"/>
<evidence type="ECO:0000256" key="2">
    <source>
        <dbReference type="ARBA" id="ARBA00022448"/>
    </source>
</evidence>
<dbReference type="PANTHER" id="PTHR19957">
    <property type="entry name" value="SYNTAXIN"/>
    <property type="match status" value="1"/>
</dbReference>
<keyword evidence="3" id="KW-0653">Protein transport</keyword>
<dbReference type="EMBL" id="JAGKQM010000012">
    <property type="protein sequence ID" value="KAH0899205.1"/>
    <property type="molecule type" value="Genomic_DNA"/>
</dbReference>
<evidence type="ECO:0000256" key="4">
    <source>
        <dbReference type="RuleBase" id="RU003858"/>
    </source>
</evidence>
<dbReference type="PROSITE" id="PS00914">
    <property type="entry name" value="SYNTAXIN"/>
    <property type="match status" value="1"/>
</dbReference>
<dbReference type="InterPro" id="IPR006012">
    <property type="entry name" value="Syntaxin/epimorphin_CS"/>
</dbReference>
<protein>
    <recommendedName>
        <fullName evidence="7">t-SNARE coiled-coil homology domain-containing protein</fullName>
    </recommendedName>
</protein>
<evidence type="ECO:0000256" key="5">
    <source>
        <dbReference type="SAM" id="MobiDB-lite"/>
    </source>
</evidence>
<accession>A0ABQ8B351</accession>
<gene>
    <name evidence="8" type="ORF">HID58_048773</name>
</gene>
<feature type="domain" description="T-SNARE coiled-coil homology" evidence="7">
    <location>
        <begin position="211"/>
        <end position="273"/>
    </location>
</feature>
<evidence type="ECO:0000313" key="8">
    <source>
        <dbReference type="EMBL" id="KAH0899205.1"/>
    </source>
</evidence>
<sequence length="304" mass="33753">MSFQDLEAGRGRSRKINGGRQDSTQAVASGIFQINTGVSTFQRLVNTLGTPRDTPELRDKLHKTRLHIGQLVKDTSAKLKEASETDHQTGVNPSKKIADAKLAKDFQAVLKEFQKAQQTAAERETAYAPLVPPSAHPSSINFVNCLSAIQRVKQIRSRNRGHRLWSRKGWLVIPKRKILLHISSRFVLQTYLPLVCRQELVLLDNEIAFNEAVIEEREQGIQDIHTQIGEVNEIFKDLAVLVNDQGVMIDDIGTHIDNSRAATSQGRSQLAQAAKTQRSNSSLTCLLLVIFGIVLLIVIIVLAA</sequence>
<keyword evidence="6" id="KW-1133">Transmembrane helix</keyword>
<evidence type="ECO:0000313" key="9">
    <source>
        <dbReference type="Proteomes" id="UP000824890"/>
    </source>
</evidence>
<dbReference type="CDD" id="cd00179">
    <property type="entry name" value="SynN"/>
    <property type="match status" value="1"/>
</dbReference>
<keyword evidence="6" id="KW-0812">Transmembrane</keyword>
<dbReference type="InterPro" id="IPR045242">
    <property type="entry name" value="Syntaxin"/>
</dbReference>
<evidence type="ECO:0000259" key="7">
    <source>
        <dbReference type="PROSITE" id="PS50192"/>
    </source>
</evidence>
<keyword evidence="2" id="KW-0813">Transport</keyword>
<feature type="region of interest" description="Disordered" evidence="5">
    <location>
        <begin position="1"/>
        <end position="22"/>
    </location>
</feature>
<dbReference type="CDD" id="cd15840">
    <property type="entry name" value="SNARE_Qa"/>
    <property type="match status" value="1"/>
</dbReference>
<keyword evidence="9" id="KW-1185">Reference proteome</keyword>
<evidence type="ECO:0000256" key="3">
    <source>
        <dbReference type="ARBA" id="ARBA00022927"/>
    </source>
</evidence>
<evidence type="ECO:0000256" key="6">
    <source>
        <dbReference type="SAM" id="Phobius"/>
    </source>
</evidence>
<comment type="similarity">
    <text evidence="1 4">Belongs to the syntaxin family.</text>
</comment>